<dbReference type="KEGG" id="cme:CYME_CMS273C"/>
<evidence type="ECO:0000256" key="1">
    <source>
        <dbReference type="ARBA" id="ARBA00022723"/>
    </source>
</evidence>
<reference evidence="6 7" key="2">
    <citation type="journal article" date="2007" name="BMC Biol.">
        <title>A 100%-complete sequence reveals unusually simple genomic features in the hot-spring red alga Cyanidioschyzon merolae.</title>
        <authorList>
            <person name="Nozaki H."/>
            <person name="Takano H."/>
            <person name="Misumi O."/>
            <person name="Terasawa K."/>
            <person name="Matsuzaki M."/>
            <person name="Maruyama S."/>
            <person name="Nishida K."/>
            <person name="Yagisawa F."/>
            <person name="Yoshida Y."/>
            <person name="Fujiwara T."/>
            <person name="Takio S."/>
            <person name="Tamura K."/>
            <person name="Chung S.J."/>
            <person name="Nakamura S."/>
            <person name="Kuroiwa H."/>
            <person name="Tanaka K."/>
            <person name="Sato N."/>
            <person name="Kuroiwa T."/>
        </authorList>
    </citation>
    <scope>NUCLEOTIDE SEQUENCE [LARGE SCALE GENOMIC DNA]</scope>
    <source>
        <strain evidence="6 7">10D</strain>
    </source>
</reference>
<organism evidence="6 7">
    <name type="scientific">Cyanidioschyzon merolae (strain NIES-3377 / 10D)</name>
    <name type="common">Unicellular red alga</name>
    <dbReference type="NCBI Taxonomy" id="280699"/>
    <lineage>
        <taxon>Eukaryota</taxon>
        <taxon>Rhodophyta</taxon>
        <taxon>Bangiophyceae</taxon>
        <taxon>Cyanidiales</taxon>
        <taxon>Cyanidiaceae</taxon>
        <taxon>Cyanidioschyzon</taxon>
    </lineage>
</organism>
<protein>
    <recommendedName>
        <fullName evidence="5">PHD-type domain-containing protein</fullName>
    </recommendedName>
</protein>
<dbReference type="GO" id="GO:0008270">
    <property type="term" value="F:zinc ion binding"/>
    <property type="evidence" value="ECO:0007669"/>
    <property type="project" value="UniProtKB-KW"/>
</dbReference>
<dbReference type="Pfam" id="PF13771">
    <property type="entry name" value="zf-HC5HC2H"/>
    <property type="match status" value="1"/>
</dbReference>
<gene>
    <name evidence="6" type="ORF">CYME_CMS273C</name>
</gene>
<evidence type="ECO:0000256" key="3">
    <source>
        <dbReference type="ARBA" id="ARBA00022833"/>
    </source>
</evidence>
<dbReference type="GO" id="GO:0006357">
    <property type="term" value="P:regulation of transcription by RNA polymerase II"/>
    <property type="evidence" value="ECO:0007669"/>
    <property type="project" value="TreeGrafter"/>
</dbReference>
<keyword evidence="2" id="KW-0863">Zinc-finger</keyword>
<dbReference type="PROSITE" id="PS51805">
    <property type="entry name" value="EPHD"/>
    <property type="match status" value="1"/>
</dbReference>
<feature type="region of interest" description="Disordered" evidence="4">
    <location>
        <begin position="205"/>
        <end position="234"/>
    </location>
</feature>
<dbReference type="AlphaFoldDB" id="M1VHL6"/>
<dbReference type="EMBL" id="AP006501">
    <property type="protein sequence ID" value="BAM82867.1"/>
    <property type="molecule type" value="Genomic_DNA"/>
</dbReference>
<evidence type="ECO:0000256" key="2">
    <source>
        <dbReference type="ARBA" id="ARBA00022771"/>
    </source>
</evidence>
<dbReference type="InterPro" id="IPR001965">
    <property type="entry name" value="Znf_PHD"/>
</dbReference>
<feature type="compositionally biased region" description="Basic residues" evidence="4">
    <location>
        <begin position="360"/>
        <end position="370"/>
    </location>
</feature>
<evidence type="ECO:0000313" key="7">
    <source>
        <dbReference type="Proteomes" id="UP000007014"/>
    </source>
</evidence>
<dbReference type="SMART" id="SM00249">
    <property type="entry name" value="PHD"/>
    <property type="match status" value="1"/>
</dbReference>
<feature type="region of interest" description="Disordered" evidence="4">
    <location>
        <begin position="33"/>
        <end position="70"/>
    </location>
</feature>
<feature type="domain" description="PHD-type" evidence="5">
    <location>
        <begin position="136"/>
        <end position="185"/>
    </location>
</feature>
<dbReference type="RefSeq" id="XP_005538903.1">
    <property type="nucleotide sequence ID" value="XM_005538846.1"/>
</dbReference>
<dbReference type="Gramene" id="CMS273CT">
    <property type="protein sequence ID" value="CMS273CT"/>
    <property type="gene ID" value="CMS273C"/>
</dbReference>
<dbReference type="Gene3D" id="3.30.40.10">
    <property type="entry name" value="Zinc/RING finger domain, C3HC4 (zinc finger)"/>
    <property type="match status" value="1"/>
</dbReference>
<proteinExistence type="predicted"/>
<feature type="compositionally biased region" description="Polar residues" evidence="4">
    <location>
        <begin position="344"/>
        <end position="354"/>
    </location>
</feature>
<evidence type="ECO:0000259" key="5">
    <source>
        <dbReference type="PROSITE" id="PS51805"/>
    </source>
</evidence>
<dbReference type="InterPro" id="IPR050701">
    <property type="entry name" value="Histone_Mod_Regulator"/>
</dbReference>
<dbReference type="STRING" id="280699.M1VHL6"/>
<evidence type="ECO:0000313" key="6">
    <source>
        <dbReference type="EMBL" id="BAM82867.1"/>
    </source>
</evidence>
<dbReference type="CDD" id="cd15571">
    <property type="entry name" value="ePHD"/>
    <property type="match status" value="1"/>
</dbReference>
<dbReference type="PANTHER" id="PTHR13793:SF107">
    <property type="entry name" value="BROMODOMAIN-CONTAINING PROTEIN HOMOLOG"/>
    <property type="match status" value="1"/>
</dbReference>
<dbReference type="PANTHER" id="PTHR13793">
    <property type="entry name" value="PHD FINGER PROTEINS"/>
    <property type="match status" value="1"/>
</dbReference>
<keyword evidence="3" id="KW-0862">Zinc</keyword>
<evidence type="ECO:0000256" key="4">
    <source>
        <dbReference type="SAM" id="MobiDB-lite"/>
    </source>
</evidence>
<keyword evidence="7" id="KW-1185">Reference proteome</keyword>
<dbReference type="InterPro" id="IPR034732">
    <property type="entry name" value="EPHD"/>
</dbReference>
<feature type="compositionally biased region" description="Polar residues" evidence="4">
    <location>
        <begin position="384"/>
        <end position="396"/>
    </location>
</feature>
<dbReference type="HOGENOM" id="CLU_591044_0_0_1"/>
<sequence length="463" mass="50961">MEARKRARFLERVAKYGFPCVLCPHRGGALKPLTASSTTEHENEPEHVTGASKPCLPVSTPETEKHDPDAVQRRSQASRWEHQDPRFAHVACLYWLLAKPKADETVATSVQRLLEELAASEDPCLTQRIRANAAVRCIVCKQRGVGLCMRCNAPSCDVGYHITCAQRAQLFMDVHTHQSLCPKHTQLRVIAETGNALLLSTKTSGGIAPEGIPPRQRRGRSSRTELQHRHLSVHDAPDRTRMTVRVPQSIELGFLPTRVDAVPLSEAAECYANLRQCRQSLEHLRTLADLVWRRESMKLGHTEVFFKLLRRSIAAFLATERILGHDASAAAELVSAARLAEASNTDSHGNSATTEDVVVRRPRRRGRRARQPMPSSVRERNESPAVQTCLDASSPTFPRAEAAVPTSDSPMDESEAAGCSEEARPAAGVGMPPSLRFSGFVENALRVAGAAFRFSRGNGKQDT</sequence>
<dbReference type="Proteomes" id="UP000007014">
    <property type="component" value="Chromosome 19"/>
</dbReference>
<feature type="region of interest" description="Disordered" evidence="4">
    <location>
        <begin position="342"/>
        <end position="431"/>
    </location>
</feature>
<accession>M1VHL6</accession>
<reference evidence="6 7" key="1">
    <citation type="journal article" date="2004" name="Nature">
        <title>Genome sequence of the ultrasmall unicellular red alga Cyanidioschyzon merolae 10D.</title>
        <authorList>
            <person name="Matsuzaki M."/>
            <person name="Misumi O."/>
            <person name="Shin-i T."/>
            <person name="Maruyama S."/>
            <person name="Takahara M."/>
            <person name="Miyagishima S."/>
            <person name="Mori T."/>
            <person name="Nishida K."/>
            <person name="Yagisawa F."/>
            <person name="Nishida K."/>
            <person name="Yoshida Y."/>
            <person name="Nishimura Y."/>
            <person name="Nakao S."/>
            <person name="Kobayashi T."/>
            <person name="Momoyama Y."/>
            <person name="Higashiyama T."/>
            <person name="Minoda A."/>
            <person name="Sano M."/>
            <person name="Nomoto H."/>
            <person name="Oishi K."/>
            <person name="Hayashi H."/>
            <person name="Ohta F."/>
            <person name="Nishizaka S."/>
            <person name="Haga S."/>
            <person name="Miura S."/>
            <person name="Morishita T."/>
            <person name="Kabeya Y."/>
            <person name="Terasawa K."/>
            <person name="Suzuki Y."/>
            <person name="Ishii Y."/>
            <person name="Asakawa S."/>
            <person name="Takano H."/>
            <person name="Ohta N."/>
            <person name="Kuroiwa H."/>
            <person name="Tanaka K."/>
            <person name="Shimizu N."/>
            <person name="Sugano S."/>
            <person name="Sato N."/>
            <person name="Nozaki H."/>
            <person name="Ogasawara N."/>
            <person name="Kohara Y."/>
            <person name="Kuroiwa T."/>
        </authorList>
    </citation>
    <scope>NUCLEOTIDE SEQUENCE [LARGE SCALE GENOMIC DNA]</scope>
    <source>
        <strain evidence="6 7">10D</strain>
    </source>
</reference>
<dbReference type="OrthoDB" id="20839at2759"/>
<dbReference type="GeneID" id="16997167"/>
<name>M1VHL6_CYAM1</name>
<feature type="compositionally biased region" description="Basic and acidic residues" evidence="4">
    <location>
        <begin position="222"/>
        <end position="234"/>
    </location>
</feature>
<keyword evidence="1" id="KW-0479">Metal-binding</keyword>
<dbReference type="InterPro" id="IPR013083">
    <property type="entry name" value="Znf_RING/FYVE/PHD"/>
</dbReference>